<keyword evidence="1" id="KW-1133">Transmembrane helix</keyword>
<evidence type="ECO:0000313" key="2">
    <source>
        <dbReference type="EMBL" id="WOK95482.1"/>
    </source>
</evidence>
<name>A0AAQ3Q492_9LILI</name>
<accession>A0AAQ3Q492</accession>
<keyword evidence="1" id="KW-0812">Transmembrane</keyword>
<dbReference type="PANTHER" id="PTHR23130:SF154">
    <property type="entry name" value="OS01G0895200 PROTEIN"/>
    <property type="match status" value="1"/>
</dbReference>
<dbReference type="PANTHER" id="PTHR23130">
    <property type="entry name" value="CYTOCHROME B561 AND DOMON DOMAIN-CONTAINING PROTEIN"/>
    <property type="match status" value="1"/>
</dbReference>
<feature type="transmembrane region" description="Helical" evidence="1">
    <location>
        <begin position="34"/>
        <end position="54"/>
    </location>
</feature>
<proteinExistence type="predicted"/>
<keyword evidence="3" id="KW-1185">Reference proteome</keyword>
<gene>
    <name evidence="2" type="ORF">Cni_G04190</name>
</gene>
<keyword evidence="1" id="KW-0472">Membrane</keyword>
<evidence type="ECO:0000313" key="3">
    <source>
        <dbReference type="Proteomes" id="UP001327560"/>
    </source>
</evidence>
<protein>
    <submittedName>
        <fullName evidence="2">Uncharacterized protein</fullName>
    </submittedName>
</protein>
<evidence type="ECO:0000256" key="1">
    <source>
        <dbReference type="SAM" id="Phobius"/>
    </source>
</evidence>
<dbReference type="InterPro" id="IPR045266">
    <property type="entry name" value="DOH_DOMON"/>
</dbReference>
<dbReference type="CDD" id="cd09631">
    <property type="entry name" value="DOMON_DOH"/>
    <property type="match status" value="1"/>
</dbReference>
<sequence length="116" mass="12251">MPEVCEIGSVVRREMVGAVAAVDPEDVGERGPSLWNFVILAPNIGAYIAIGFYPNGRMIGSNAMAGWVSSSVGVAKQYSLGEYTSTKCPPDQGSLPLVKESSGLYLAFQLNAAQPQ</sequence>
<reference evidence="2 3" key="1">
    <citation type="submission" date="2023-10" db="EMBL/GenBank/DDBJ databases">
        <title>Chromosome-scale genome assembly provides insights into flower coloration mechanisms of Canna indica.</title>
        <authorList>
            <person name="Li C."/>
        </authorList>
    </citation>
    <scope>NUCLEOTIDE SEQUENCE [LARGE SCALE GENOMIC DNA]</scope>
    <source>
        <tissue evidence="2">Flower</tissue>
    </source>
</reference>
<dbReference type="AlphaFoldDB" id="A0AAQ3Q492"/>
<dbReference type="EMBL" id="CP136890">
    <property type="protein sequence ID" value="WOK95482.1"/>
    <property type="molecule type" value="Genomic_DNA"/>
</dbReference>
<organism evidence="2 3">
    <name type="scientific">Canna indica</name>
    <name type="common">Indian-shot</name>
    <dbReference type="NCBI Taxonomy" id="4628"/>
    <lineage>
        <taxon>Eukaryota</taxon>
        <taxon>Viridiplantae</taxon>
        <taxon>Streptophyta</taxon>
        <taxon>Embryophyta</taxon>
        <taxon>Tracheophyta</taxon>
        <taxon>Spermatophyta</taxon>
        <taxon>Magnoliopsida</taxon>
        <taxon>Liliopsida</taxon>
        <taxon>Zingiberales</taxon>
        <taxon>Cannaceae</taxon>
        <taxon>Canna</taxon>
    </lineage>
</organism>
<dbReference type="Proteomes" id="UP001327560">
    <property type="component" value="Chromosome 1"/>
</dbReference>